<dbReference type="AlphaFoldDB" id="A0A4Y2AV66"/>
<accession>A0A4Y2AV66</accession>
<sequence length="91" mass="10495">MSFIGDAVVRTYVLSTSVVTGYKLMINCVNFPERNERMMGYCSAEDHEFQAILEASAGMRTCPEDWLKLWYCLNLRMMVYCSAEETNFKPS</sequence>
<organism evidence="1 2">
    <name type="scientific">Araneus ventricosus</name>
    <name type="common">Orbweaver spider</name>
    <name type="synonym">Epeira ventricosa</name>
    <dbReference type="NCBI Taxonomy" id="182803"/>
    <lineage>
        <taxon>Eukaryota</taxon>
        <taxon>Metazoa</taxon>
        <taxon>Ecdysozoa</taxon>
        <taxon>Arthropoda</taxon>
        <taxon>Chelicerata</taxon>
        <taxon>Arachnida</taxon>
        <taxon>Araneae</taxon>
        <taxon>Araneomorphae</taxon>
        <taxon>Entelegynae</taxon>
        <taxon>Araneoidea</taxon>
        <taxon>Araneidae</taxon>
        <taxon>Araneus</taxon>
    </lineage>
</organism>
<evidence type="ECO:0000313" key="2">
    <source>
        <dbReference type="Proteomes" id="UP000499080"/>
    </source>
</evidence>
<dbReference type="Proteomes" id="UP000499080">
    <property type="component" value="Unassembled WGS sequence"/>
</dbReference>
<evidence type="ECO:0000313" key="1">
    <source>
        <dbReference type="EMBL" id="GBL83962.1"/>
    </source>
</evidence>
<gene>
    <name evidence="1" type="ORF">AVEN_100847_1</name>
</gene>
<dbReference type="EMBL" id="BGPR01000035">
    <property type="protein sequence ID" value="GBL83962.1"/>
    <property type="molecule type" value="Genomic_DNA"/>
</dbReference>
<comment type="caution">
    <text evidence="1">The sequence shown here is derived from an EMBL/GenBank/DDBJ whole genome shotgun (WGS) entry which is preliminary data.</text>
</comment>
<reference evidence="1 2" key="1">
    <citation type="journal article" date="2019" name="Sci. Rep.">
        <title>Orb-weaving spider Araneus ventricosus genome elucidates the spidroin gene catalogue.</title>
        <authorList>
            <person name="Kono N."/>
            <person name="Nakamura H."/>
            <person name="Ohtoshi R."/>
            <person name="Moran D.A.P."/>
            <person name="Shinohara A."/>
            <person name="Yoshida Y."/>
            <person name="Fujiwara M."/>
            <person name="Mori M."/>
            <person name="Tomita M."/>
            <person name="Arakawa K."/>
        </authorList>
    </citation>
    <scope>NUCLEOTIDE SEQUENCE [LARGE SCALE GENOMIC DNA]</scope>
</reference>
<proteinExistence type="predicted"/>
<name>A0A4Y2AV66_ARAVE</name>
<protein>
    <submittedName>
        <fullName evidence="1">Uncharacterized protein</fullName>
    </submittedName>
</protein>
<keyword evidence="2" id="KW-1185">Reference proteome</keyword>